<keyword evidence="2" id="KW-0472">Membrane</keyword>
<keyword evidence="2" id="KW-0812">Transmembrane</keyword>
<evidence type="ECO:0000313" key="3">
    <source>
        <dbReference type="EMBL" id="GMH77540.1"/>
    </source>
</evidence>
<feature type="region of interest" description="Disordered" evidence="1">
    <location>
        <begin position="22"/>
        <end position="87"/>
    </location>
</feature>
<keyword evidence="2" id="KW-1133">Transmembrane helix</keyword>
<feature type="compositionally biased region" description="Basic and acidic residues" evidence="1">
    <location>
        <begin position="29"/>
        <end position="40"/>
    </location>
</feature>
<comment type="caution">
    <text evidence="3">The sequence shown here is derived from an EMBL/GenBank/DDBJ whole genome shotgun (WGS) entry which is preliminary data.</text>
</comment>
<accession>A0A9W7EGX3</accession>
<keyword evidence="4" id="KW-1185">Reference proteome</keyword>
<evidence type="ECO:0000256" key="2">
    <source>
        <dbReference type="SAM" id="Phobius"/>
    </source>
</evidence>
<name>A0A9W7EGX3_9STRA</name>
<sequence>EQHLHPDLDHGIYAMHNEDIEAHKKKGKHEGTVDEHTVKEFKHRRTSLVGKLSNSLRGNKSASVEASEKENKGKKRQTMSSSQKYRKQKVIVWSEAEPAQHWQRQVKAMVVKRFINGKRNRKGMLLQGVLPIFMVLMGVLFTSINHEIP</sequence>
<protein>
    <submittedName>
        <fullName evidence="3">Uncharacterized protein</fullName>
    </submittedName>
</protein>
<feature type="non-terminal residue" evidence="3">
    <location>
        <position position="1"/>
    </location>
</feature>
<proteinExistence type="predicted"/>
<reference evidence="4" key="1">
    <citation type="journal article" date="2023" name="Commun. Biol.">
        <title>Genome analysis of Parmales, the sister group of diatoms, reveals the evolutionary specialization of diatoms from phago-mixotrophs to photoautotrophs.</title>
        <authorList>
            <person name="Ban H."/>
            <person name="Sato S."/>
            <person name="Yoshikawa S."/>
            <person name="Yamada K."/>
            <person name="Nakamura Y."/>
            <person name="Ichinomiya M."/>
            <person name="Sato N."/>
            <person name="Blanc-Mathieu R."/>
            <person name="Endo H."/>
            <person name="Kuwata A."/>
            <person name="Ogata H."/>
        </authorList>
    </citation>
    <scope>NUCLEOTIDE SEQUENCE [LARGE SCALE GENOMIC DNA]</scope>
    <source>
        <strain evidence="4">NIES 3700</strain>
    </source>
</reference>
<evidence type="ECO:0000313" key="4">
    <source>
        <dbReference type="Proteomes" id="UP001165122"/>
    </source>
</evidence>
<feature type="non-terminal residue" evidence="3">
    <location>
        <position position="149"/>
    </location>
</feature>
<dbReference type="AlphaFoldDB" id="A0A9W7EGX3"/>
<dbReference type="EMBL" id="BRXW01000821">
    <property type="protein sequence ID" value="GMH77540.1"/>
    <property type="molecule type" value="Genomic_DNA"/>
</dbReference>
<dbReference type="Proteomes" id="UP001165122">
    <property type="component" value="Unassembled WGS sequence"/>
</dbReference>
<feature type="transmembrane region" description="Helical" evidence="2">
    <location>
        <begin position="123"/>
        <end position="144"/>
    </location>
</feature>
<organism evidence="3 4">
    <name type="scientific">Triparma laevis f. longispina</name>
    <dbReference type="NCBI Taxonomy" id="1714387"/>
    <lineage>
        <taxon>Eukaryota</taxon>
        <taxon>Sar</taxon>
        <taxon>Stramenopiles</taxon>
        <taxon>Ochrophyta</taxon>
        <taxon>Bolidophyceae</taxon>
        <taxon>Parmales</taxon>
        <taxon>Triparmaceae</taxon>
        <taxon>Triparma</taxon>
    </lineage>
</organism>
<evidence type="ECO:0000256" key="1">
    <source>
        <dbReference type="SAM" id="MobiDB-lite"/>
    </source>
</evidence>
<feature type="compositionally biased region" description="Polar residues" evidence="1">
    <location>
        <begin position="52"/>
        <end position="64"/>
    </location>
</feature>
<gene>
    <name evidence="3" type="ORF">TrLO_g15217</name>
</gene>